<gene>
    <name evidence="1" type="ORF">DAPPUDRAFT_118932</name>
</gene>
<dbReference type="AlphaFoldDB" id="E9HX18"/>
<dbReference type="OrthoDB" id="5953030at2759"/>
<evidence type="ECO:0000313" key="2">
    <source>
        <dbReference type="Proteomes" id="UP000000305"/>
    </source>
</evidence>
<sequence>MVSALIEDHFAIHTLIRAHRPVRPQKRITYRELDRIDADCFMSDLLSLSLFTDPSDDLNILLEQYNADLLLLLDKHASERSKVITVRPANPCVSTDVLAIRRKCRASERRWRNRKKKGLALENDREIKEKSSFLNEKIAEAEGKKSLFNIVDSFLLKKPGLKLPRHDSLPDLVSRFSDHFLKKVTDIRASRDDVASCSSATATADADVSSDVPSFSLFDRVSVCEIAAMTCQPGMLPTLLAHIVHRTSIGYPTVHFPFVRLALATDILWMVYFDPDNGWSRMVILGCPMNVHLVPISDVKSAVHS</sequence>
<dbReference type="PANTHER" id="PTHR46670">
    <property type="entry name" value="ENDO/EXONUCLEASE/PHOSPHATASE DOMAIN-CONTAINING PROTEIN"/>
    <property type="match status" value="1"/>
</dbReference>
<dbReference type="Proteomes" id="UP000000305">
    <property type="component" value="Unassembled WGS sequence"/>
</dbReference>
<dbReference type="KEGG" id="dpx:DAPPUDRAFT_118932"/>
<accession>E9HX18</accession>
<name>E9HX18_DAPPU</name>
<dbReference type="PhylomeDB" id="E9HX18"/>
<dbReference type="eggNOG" id="ENOG502SR1K">
    <property type="taxonomic scope" value="Eukaryota"/>
</dbReference>
<dbReference type="HOGENOM" id="CLU_912945_0_0_1"/>
<protein>
    <submittedName>
        <fullName evidence="1">Uncharacterized protein</fullName>
    </submittedName>
</protein>
<dbReference type="InParanoid" id="E9HX18"/>
<keyword evidence="2" id="KW-1185">Reference proteome</keyword>
<dbReference type="PANTHER" id="PTHR46670:SF3">
    <property type="entry name" value="ENDONUCLEASE_EXONUCLEASE_PHOSPHATASE DOMAIN-CONTAINING PROTEIN"/>
    <property type="match status" value="1"/>
</dbReference>
<dbReference type="EMBL" id="GL732990">
    <property type="protein sequence ID" value="EFX63713.1"/>
    <property type="molecule type" value="Genomic_DNA"/>
</dbReference>
<evidence type="ECO:0000313" key="1">
    <source>
        <dbReference type="EMBL" id="EFX63713.1"/>
    </source>
</evidence>
<organism evidence="1 2">
    <name type="scientific">Daphnia pulex</name>
    <name type="common">Water flea</name>
    <dbReference type="NCBI Taxonomy" id="6669"/>
    <lineage>
        <taxon>Eukaryota</taxon>
        <taxon>Metazoa</taxon>
        <taxon>Ecdysozoa</taxon>
        <taxon>Arthropoda</taxon>
        <taxon>Crustacea</taxon>
        <taxon>Branchiopoda</taxon>
        <taxon>Diplostraca</taxon>
        <taxon>Cladocera</taxon>
        <taxon>Anomopoda</taxon>
        <taxon>Daphniidae</taxon>
        <taxon>Daphnia</taxon>
    </lineage>
</organism>
<proteinExistence type="predicted"/>
<reference evidence="1 2" key="1">
    <citation type="journal article" date="2011" name="Science">
        <title>The ecoresponsive genome of Daphnia pulex.</title>
        <authorList>
            <person name="Colbourne J.K."/>
            <person name="Pfrender M.E."/>
            <person name="Gilbert D."/>
            <person name="Thomas W.K."/>
            <person name="Tucker A."/>
            <person name="Oakley T.H."/>
            <person name="Tokishita S."/>
            <person name="Aerts A."/>
            <person name="Arnold G.J."/>
            <person name="Basu M.K."/>
            <person name="Bauer D.J."/>
            <person name="Caceres C.E."/>
            <person name="Carmel L."/>
            <person name="Casola C."/>
            <person name="Choi J.H."/>
            <person name="Detter J.C."/>
            <person name="Dong Q."/>
            <person name="Dusheyko S."/>
            <person name="Eads B.D."/>
            <person name="Frohlich T."/>
            <person name="Geiler-Samerotte K.A."/>
            <person name="Gerlach D."/>
            <person name="Hatcher P."/>
            <person name="Jogdeo S."/>
            <person name="Krijgsveld J."/>
            <person name="Kriventseva E.V."/>
            <person name="Kultz D."/>
            <person name="Laforsch C."/>
            <person name="Lindquist E."/>
            <person name="Lopez J."/>
            <person name="Manak J.R."/>
            <person name="Muller J."/>
            <person name="Pangilinan J."/>
            <person name="Patwardhan R.P."/>
            <person name="Pitluck S."/>
            <person name="Pritham E.J."/>
            <person name="Rechtsteiner A."/>
            <person name="Rho M."/>
            <person name="Rogozin I.B."/>
            <person name="Sakarya O."/>
            <person name="Salamov A."/>
            <person name="Schaack S."/>
            <person name="Shapiro H."/>
            <person name="Shiga Y."/>
            <person name="Skalitzky C."/>
            <person name="Smith Z."/>
            <person name="Souvorov A."/>
            <person name="Sung W."/>
            <person name="Tang Z."/>
            <person name="Tsuchiya D."/>
            <person name="Tu H."/>
            <person name="Vos H."/>
            <person name="Wang M."/>
            <person name="Wolf Y.I."/>
            <person name="Yamagata H."/>
            <person name="Yamada T."/>
            <person name="Ye Y."/>
            <person name="Shaw J.R."/>
            <person name="Andrews J."/>
            <person name="Crease T.J."/>
            <person name="Tang H."/>
            <person name="Lucas S.M."/>
            <person name="Robertson H.M."/>
            <person name="Bork P."/>
            <person name="Koonin E.V."/>
            <person name="Zdobnov E.M."/>
            <person name="Grigoriev I.V."/>
            <person name="Lynch M."/>
            <person name="Boore J.L."/>
        </authorList>
    </citation>
    <scope>NUCLEOTIDE SEQUENCE [LARGE SCALE GENOMIC DNA]</scope>
</reference>